<keyword evidence="2" id="KW-1185">Reference proteome</keyword>
<dbReference type="EMBL" id="CAXAMN010000525">
    <property type="protein sequence ID" value="CAK8989242.1"/>
    <property type="molecule type" value="Genomic_DNA"/>
</dbReference>
<accession>A0ABP0HGX9</accession>
<sequence>MAERIASYRPFQSLEELLEVPGAEEFEVLKGFTVEPQLVWANQTTLQCYENVKLHVPGGPENLRRAWFGVPSGAWRDAEHVGAECSEAVRRLMETKRPIITSPGTLGCDPVPGVWKQFRLELVDNTGFSAEEPVTLRYFKTLEEVPSARESRWVAFIRHAQAGHNVEKALIMNPDNALTDEGVAQALRGREGPAGETVRAAELLVTSPLTRAMQTAGLLMGDCSVPVHVDAGITERWSAPCDEGTPKSELLLKSLPGLEHFSTWNGWDALEEVWWTQPGEDQWARAEAFVAKVREMPQDRIAFVGHGGFWDTVLGAYMKNCQVLFCDRNLL</sequence>
<dbReference type="CDD" id="cd07067">
    <property type="entry name" value="HP_PGM_like"/>
    <property type="match status" value="1"/>
</dbReference>
<organism evidence="1 2">
    <name type="scientific">Durusdinium trenchii</name>
    <dbReference type="NCBI Taxonomy" id="1381693"/>
    <lineage>
        <taxon>Eukaryota</taxon>
        <taxon>Sar</taxon>
        <taxon>Alveolata</taxon>
        <taxon>Dinophyceae</taxon>
        <taxon>Suessiales</taxon>
        <taxon>Symbiodiniaceae</taxon>
        <taxon>Durusdinium</taxon>
    </lineage>
</organism>
<dbReference type="SUPFAM" id="SSF53254">
    <property type="entry name" value="Phosphoglycerate mutase-like"/>
    <property type="match status" value="1"/>
</dbReference>
<dbReference type="InterPro" id="IPR029033">
    <property type="entry name" value="His_PPase_superfam"/>
</dbReference>
<reference evidence="1 2" key="1">
    <citation type="submission" date="2024-02" db="EMBL/GenBank/DDBJ databases">
        <authorList>
            <person name="Chen Y."/>
            <person name="Shah S."/>
            <person name="Dougan E. K."/>
            <person name="Thang M."/>
            <person name="Chan C."/>
        </authorList>
    </citation>
    <scope>NUCLEOTIDE SEQUENCE [LARGE SCALE GENOMIC DNA]</scope>
</reference>
<comment type="caution">
    <text evidence="1">The sequence shown here is derived from an EMBL/GenBank/DDBJ whole genome shotgun (WGS) entry which is preliminary data.</text>
</comment>
<dbReference type="InterPro" id="IPR013078">
    <property type="entry name" value="His_Pase_superF_clade-1"/>
</dbReference>
<dbReference type="Gene3D" id="3.40.50.1240">
    <property type="entry name" value="Phosphoglycerate mutase-like"/>
    <property type="match status" value="1"/>
</dbReference>
<dbReference type="SMART" id="SM00855">
    <property type="entry name" value="PGAM"/>
    <property type="match status" value="1"/>
</dbReference>
<protein>
    <submittedName>
        <fullName evidence="1">Uncharacterized protein</fullName>
    </submittedName>
</protein>
<dbReference type="PANTHER" id="PTHR48100">
    <property type="entry name" value="BROAD-SPECIFICITY PHOSPHATASE YOR283W-RELATED"/>
    <property type="match status" value="1"/>
</dbReference>
<dbReference type="Proteomes" id="UP001642484">
    <property type="component" value="Unassembled WGS sequence"/>
</dbReference>
<evidence type="ECO:0000313" key="1">
    <source>
        <dbReference type="EMBL" id="CAK8989242.1"/>
    </source>
</evidence>
<gene>
    <name evidence="1" type="ORF">CCMP2556_LOCUS1585</name>
</gene>
<proteinExistence type="predicted"/>
<dbReference type="Pfam" id="PF00300">
    <property type="entry name" value="His_Phos_1"/>
    <property type="match status" value="1"/>
</dbReference>
<name>A0ABP0HGX9_9DINO</name>
<dbReference type="InterPro" id="IPR050275">
    <property type="entry name" value="PGM_Phosphatase"/>
</dbReference>
<dbReference type="PANTHER" id="PTHR48100:SF61">
    <property type="entry name" value="PHOSPHOGLYCERATE MUTASE"/>
    <property type="match status" value="1"/>
</dbReference>
<evidence type="ECO:0000313" key="2">
    <source>
        <dbReference type="Proteomes" id="UP001642484"/>
    </source>
</evidence>